<dbReference type="GO" id="GO:0000139">
    <property type="term" value="C:Golgi membrane"/>
    <property type="evidence" value="ECO:0007669"/>
    <property type="project" value="UniProtKB-SubCell"/>
</dbReference>
<keyword evidence="9 10" id="KW-0472">Membrane</keyword>
<keyword evidence="7 10" id="KW-1133">Transmembrane helix</keyword>
<evidence type="ECO:0000256" key="4">
    <source>
        <dbReference type="ARBA" id="ARBA00022679"/>
    </source>
</evidence>
<dbReference type="GO" id="GO:0006493">
    <property type="term" value="P:protein O-linked glycosylation"/>
    <property type="evidence" value="ECO:0007669"/>
    <property type="project" value="TreeGrafter"/>
</dbReference>
<evidence type="ECO:0000313" key="12">
    <source>
        <dbReference type="Proteomes" id="UP001165289"/>
    </source>
</evidence>
<reference evidence="11 12" key="1">
    <citation type="journal article" date="2023" name="BMC Biol.">
        <title>The compact genome of the sponge Oopsacas minuta (Hexactinellida) is lacking key metazoan core genes.</title>
        <authorList>
            <person name="Santini S."/>
            <person name="Schenkelaars Q."/>
            <person name="Jourda C."/>
            <person name="Duchesne M."/>
            <person name="Belahbib H."/>
            <person name="Rocher C."/>
            <person name="Selva M."/>
            <person name="Riesgo A."/>
            <person name="Vervoort M."/>
            <person name="Leys S.P."/>
            <person name="Kodjabachian L."/>
            <person name="Le Bivic A."/>
            <person name="Borchiellini C."/>
            <person name="Claverie J.M."/>
            <person name="Renard E."/>
        </authorList>
    </citation>
    <scope>NUCLEOTIDE SEQUENCE [LARGE SCALE GENOMIC DNA]</scope>
    <source>
        <strain evidence="11">SPO-2</strain>
    </source>
</reference>
<comment type="similarity">
    <text evidence="2 10">Belongs to the glycosyltransferase 31 family.</text>
</comment>
<sequence length="304" mass="35176">MIIQSQKYLVILISITAIQTLFILSQELKNSGFRDTNCEPNVAEVPEKVTEIIENITVSKPKPYLLYIIVVSAPLNYPQRDAIRNTWGKTVSNYDSIKYSFAIGNKRVSQSDLSLVLKERDTFGDIIMLDGVEEVYTKLFRKVLQAFTWADKHIDAVYYLKTDDDSYVVIDNLYQVLTNEIKASNKLLLGNVYHLSVPHTIGKWAEFGWFLCNHYLDFPTGVGYILTQDIVKYLSYNSDKLMHYNNEDTSLGSWVAPLNIKYVHDERIVPFGNDCNPTNWLVHYINPTNLRQIYSTWLDYKRLC</sequence>
<name>A0AAV7JXA6_9METZ</name>
<evidence type="ECO:0000256" key="9">
    <source>
        <dbReference type="ARBA" id="ARBA00023136"/>
    </source>
</evidence>
<dbReference type="InterPro" id="IPR002659">
    <property type="entry name" value="Glyco_trans_31"/>
</dbReference>
<dbReference type="EMBL" id="JAKMXF010000298">
    <property type="protein sequence ID" value="KAI6652706.1"/>
    <property type="molecule type" value="Genomic_DNA"/>
</dbReference>
<dbReference type="PANTHER" id="PTHR11214">
    <property type="entry name" value="BETA-1,3-N-ACETYLGLUCOSAMINYLTRANSFERASE"/>
    <property type="match status" value="1"/>
</dbReference>
<dbReference type="GO" id="GO:0006024">
    <property type="term" value="P:glycosaminoglycan biosynthetic process"/>
    <property type="evidence" value="ECO:0007669"/>
    <property type="project" value="TreeGrafter"/>
</dbReference>
<proteinExistence type="inferred from homology"/>
<dbReference type="PANTHER" id="PTHR11214:SF3">
    <property type="entry name" value="BETA-1,3-GALACTOSYLTRANSFERASE 6"/>
    <property type="match status" value="1"/>
</dbReference>
<dbReference type="Proteomes" id="UP001165289">
    <property type="component" value="Unassembled WGS sequence"/>
</dbReference>
<evidence type="ECO:0000256" key="2">
    <source>
        <dbReference type="ARBA" id="ARBA00008661"/>
    </source>
</evidence>
<evidence type="ECO:0000256" key="8">
    <source>
        <dbReference type="ARBA" id="ARBA00023034"/>
    </source>
</evidence>
<evidence type="ECO:0000256" key="5">
    <source>
        <dbReference type="ARBA" id="ARBA00022692"/>
    </source>
</evidence>
<keyword evidence="5 10" id="KW-0812">Transmembrane</keyword>
<accession>A0AAV7JXA6</accession>
<evidence type="ECO:0000256" key="6">
    <source>
        <dbReference type="ARBA" id="ARBA00022968"/>
    </source>
</evidence>
<evidence type="ECO:0000256" key="7">
    <source>
        <dbReference type="ARBA" id="ARBA00022989"/>
    </source>
</evidence>
<comment type="subcellular location">
    <subcellularLocation>
        <location evidence="1 10">Golgi apparatus membrane</location>
        <topology evidence="1 10">Single-pass type II membrane protein</topology>
    </subcellularLocation>
</comment>
<comment type="caution">
    <text evidence="11">The sequence shown here is derived from an EMBL/GenBank/DDBJ whole genome shotgun (WGS) entry which is preliminary data.</text>
</comment>
<keyword evidence="4" id="KW-0808">Transferase</keyword>
<dbReference type="EC" id="2.4.1.-" evidence="10"/>
<evidence type="ECO:0000256" key="3">
    <source>
        <dbReference type="ARBA" id="ARBA00022676"/>
    </source>
</evidence>
<feature type="transmembrane region" description="Helical" evidence="10">
    <location>
        <begin position="6"/>
        <end position="24"/>
    </location>
</feature>
<evidence type="ECO:0000313" key="11">
    <source>
        <dbReference type="EMBL" id="KAI6652706.1"/>
    </source>
</evidence>
<evidence type="ECO:0000256" key="10">
    <source>
        <dbReference type="RuleBase" id="RU363063"/>
    </source>
</evidence>
<protein>
    <recommendedName>
        <fullName evidence="10">Hexosyltransferase</fullName>
        <ecNumber evidence="10">2.4.1.-</ecNumber>
    </recommendedName>
</protein>
<keyword evidence="8 10" id="KW-0333">Golgi apparatus</keyword>
<dbReference type="Pfam" id="PF01762">
    <property type="entry name" value="Galactosyl_T"/>
    <property type="match status" value="1"/>
</dbReference>
<gene>
    <name evidence="11" type="ORF">LOD99_4489</name>
</gene>
<organism evidence="11 12">
    <name type="scientific">Oopsacas minuta</name>
    <dbReference type="NCBI Taxonomy" id="111878"/>
    <lineage>
        <taxon>Eukaryota</taxon>
        <taxon>Metazoa</taxon>
        <taxon>Porifera</taxon>
        <taxon>Hexactinellida</taxon>
        <taxon>Hexasterophora</taxon>
        <taxon>Lyssacinosida</taxon>
        <taxon>Leucopsacidae</taxon>
        <taxon>Oopsacas</taxon>
    </lineage>
</organism>
<evidence type="ECO:0000256" key="1">
    <source>
        <dbReference type="ARBA" id="ARBA00004323"/>
    </source>
</evidence>
<keyword evidence="12" id="KW-1185">Reference proteome</keyword>
<dbReference type="AlphaFoldDB" id="A0AAV7JXA6"/>
<keyword evidence="3 10" id="KW-0328">Glycosyltransferase</keyword>
<keyword evidence="6 10" id="KW-0735">Signal-anchor</keyword>
<dbReference type="Gene3D" id="3.90.550.50">
    <property type="match status" value="1"/>
</dbReference>
<dbReference type="GO" id="GO:0047220">
    <property type="term" value="F:galactosylxylosylprotein 3-beta-galactosyltransferase activity"/>
    <property type="evidence" value="ECO:0007669"/>
    <property type="project" value="TreeGrafter"/>
</dbReference>